<name>A0A0E9RER8_ANGAN</name>
<sequence>MFDCVGFGPLPCHNFPNRALMDHLLSAKVTLM</sequence>
<dbReference type="EMBL" id="GBXM01080988">
    <property type="protein sequence ID" value="JAH27589.1"/>
    <property type="molecule type" value="Transcribed_RNA"/>
</dbReference>
<accession>A0A0E9RER8</accession>
<protein>
    <submittedName>
        <fullName evidence="1">Uncharacterized protein</fullName>
    </submittedName>
</protein>
<reference evidence="1" key="2">
    <citation type="journal article" date="2015" name="Fish Shellfish Immunol.">
        <title>Early steps in the European eel (Anguilla anguilla)-Vibrio vulnificus interaction in the gills: Role of the RtxA13 toxin.</title>
        <authorList>
            <person name="Callol A."/>
            <person name="Pajuelo D."/>
            <person name="Ebbesson L."/>
            <person name="Teles M."/>
            <person name="MacKenzie S."/>
            <person name="Amaro C."/>
        </authorList>
    </citation>
    <scope>NUCLEOTIDE SEQUENCE</scope>
</reference>
<dbReference type="AlphaFoldDB" id="A0A0E9RER8"/>
<evidence type="ECO:0000313" key="1">
    <source>
        <dbReference type="EMBL" id="JAH27589.1"/>
    </source>
</evidence>
<organism evidence="1">
    <name type="scientific">Anguilla anguilla</name>
    <name type="common">European freshwater eel</name>
    <name type="synonym">Muraena anguilla</name>
    <dbReference type="NCBI Taxonomy" id="7936"/>
    <lineage>
        <taxon>Eukaryota</taxon>
        <taxon>Metazoa</taxon>
        <taxon>Chordata</taxon>
        <taxon>Craniata</taxon>
        <taxon>Vertebrata</taxon>
        <taxon>Euteleostomi</taxon>
        <taxon>Actinopterygii</taxon>
        <taxon>Neopterygii</taxon>
        <taxon>Teleostei</taxon>
        <taxon>Anguilliformes</taxon>
        <taxon>Anguillidae</taxon>
        <taxon>Anguilla</taxon>
    </lineage>
</organism>
<proteinExistence type="predicted"/>
<reference evidence="1" key="1">
    <citation type="submission" date="2014-11" db="EMBL/GenBank/DDBJ databases">
        <authorList>
            <person name="Amaro Gonzalez C."/>
        </authorList>
    </citation>
    <scope>NUCLEOTIDE SEQUENCE</scope>
</reference>